<dbReference type="Proteomes" id="UP000317494">
    <property type="component" value="Unassembled WGS sequence"/>
</dbReference>
<evidence type="ECO:0000313" key="10">
    <source>
        <dbReference type="EMBL" id="TPX45490.1"/>
    </source>
</evidence>
<comment type="similarity">
    <text evidence="2 6">Belongs to the eukaryotic ribosomal protein eL8 family.</text>
</comment>
<dbReference type="EMBL" id="QEAM01000363">
    <property type="protein sequence ID" value="TPX40745.1"/>
    <property type="molecule type" value="Genomic_DNA"/>
</dbReference>
<keyword evidence="4 6" id="KW-0539">Nucleus</keyword>
<dbReference type="InterPro" id="IPR004037">
    <property type="entry name" value="Ribosomal_eL8-like_CS"/>
</dbReference>
<protein>
    <recommendedName>
        <fullName evidence="6">H/ACA ribonucleoprotein complex subunit 2</fullName>
    </recommendedName>
    <alternativeName>
        <fullName evidence="6">Nucleolar protein family A member 2</fullName>
    </alternativeName>
</protein>
<name>A0A507CNN1_9FUNG</name>
<dbReference type="GO" id="GO:0003723">
    <property type="term" value="F:RNA binding"/>
    <property type="evidence" value="ECO:0007669"/>
    <property type="project" value="UniProtKB-UniRule"/>
</dbReference>
<gene>
    <name evidence="9" type="ORF">SeLEV6574_g06433</name>
    <name evidence="10" type="ORF">SeMB42_g03978</name>
</gene>
<dbReference type="InterPro" id="IPR002415">
    <property type="entry name" value="H/ACA_rnp_Nhp2-like"/>
</dbReference>
<dbReference type="PRINTS" id="PR00881">
    <property type="entry name" value="L7ARS6FAMILY"/>
</dbReference>
<evidence type="ECO:0000256" key="3">
    <source>
        <dbReference type="ARBA" id="ARBA00022884"/>
    </source>
</evidence>
<dbReference type="InterPro" id="IPR004038">
    <property type="entry name" value="Ribosomal_eL8/eL30/eS12/Gad45"/>
</dbReference>
<dbReference type="OrthoDB" id="5364946at2759"/>
<evidence type="ECO:0000256" key="6">
    <source>
        <dbReference type="RuleBase" id="RU366039"/>
    </source>
</evidence>
<feature type="domain" description="Ribosomal protein eL8/eL30/eS12/Gadd45" evidence="8">
    <location>
        <begin position="81"/>
        <end position="173"/>
    </location>
</feature>
<keyword evidence="11" id="KW-1185">Reference proteome</keyword>
<dbReference type="GO" id="GO:0000398">
    <property type="term" value="P:mRNA splicing, via spliceosome"/>
    <property type="evidence" value="ECO:0007669"/>
    <property type="project" value="UniProtKB-UniRule"/>
</dbReference>
<reference evidence="11 12" key="1">
    <citation type="journal article" date="2019" name="Sci. Rep.">
        <title>Comparative genomics of chytrid fungi reveal insights into the obligate biotrophic and pathogenic lifestyle of Synchytrium endobioticum.</title>
        <authorList>
            <person name="van de Vossenberg B.T.L.H."/>
            <person name="Warris S."/>
            <person name="Nguyen H.D.T."/>
            <person name="van Gent-Pelzer M.P.E."/>
            <person name="Joly D.L."/>
            <person name="van de Geest H.C."/>
            <person name="Bonants P.J.M."/>
            <person name="Smith D.S."/>
            <person name="Levesque C.A."/>
            <person name="van der Lee T.A.J."/>
        </authorList>
    </citation>
    <scope>NUCLEOTIDE SEQUENCE [LARGE SCALE GENOMIC DNA]</scope>
    <source>
        <strain evidence="9 12">LEV6574</strain>
        <strain evidence="10 11">MB42</strain>
    </source>
</reference>
<comment type="subcellular location">
    <subcellularLocation>
        <location evidence="1 6">Nucleus</location>
        <location evidence="1 6">Nucleolus</location>
    </subcellularLocation>
</comment>
<comment type="function">
    <text evidence="6">Required for ribosome biogenesis. Part of a complex which catalyzes pseudouridylation of rRNA. This involves the isomerization of uridine such that the ribose is subsequently attached to C5, instead of the normal N1. Pseudouridine ('psi') residues may serve to stabilize the conformation of rRNAs.</text>
</comment>
<evidence type="ECO:0000259" key="8">
    <source>
        <dbReference type="Pfam" id="PF01248"/>
    </source>
</evidence>
<organism evidence="9 12">
    <name type="scientific">Synchytrium endobioticum</name>
    <dbReference type="NCBI Taxonomy" id="286115"/>
    <lineage>
        <taxon>Eukaryota</taxon>
        <taxon>Fungi</taxon>
        <taxon>Fungi incertae sedis</taxon>
        <taxon>Chytridiomycota</taxon>
        <taxon>Chytridiomycota incertae sedis</taxon>
        <taxon>Chytridiomycetes</taxon>
        <taxon>Synchytriales</taxon>
        <taxon>Synchytriaceae</taxon>
        <taxon>Synchytrium</taxon>
    </lineage>
</organism>
<evidence type="ECO:0000256" key="7">
    <source>
        <dbReference type="SAM" id="MobiDB-lite"/>
    </source>
</evidence>
<comment type="caution">
    <text evidence="9">The sequence shown here is derived from an EMBL/GenBank/DDBJ whole genome shotgun (WGS) entry which is preliminary data.</text>
</comment>
<dbReference type="Proteomes" id="UP000320475">
    <property type="component" value="Unassembled WGS sequence"/>
</dbReference>
<keyword evidence="3 6" id="KW-0694">RNA-binding</keyword>
<dbReference type="InterPro" id="IPR029064">
    <property type="entry name" value="Ribosomal_eL30-like_sf"/>
</dbReference>
<dbReference type="PRINTS" id="PR00883">
    <property type="entry name" value="NUCLEARHMG"/>
</dbReference>
<evidence type="ECO:0000313" key="11">
    <source>
        <dbReference type="Proteomes" id="UP000317494"/>
    </source>
</evidence>
<dbReference type="PANTHER" id="PTHR23105">
    <property type="entry name" value="RIBOSOMAL PROTEIN L7AE FAMILY MEMBER"/>
    <property type="match status" value="1"/>
</dbReference>
<evidence type="ECO:0000313" key="12">
    <source>
        <dbReference type="Proteomes" id="UP000320475"/>
    </source>
</evidence>
<dbReference type="GO" id="GO:0031120">
    <property type="term" value="P:snRNA pseudouridine synthesis"/>
    <property type="evidence" value="ECO:0007669"/>
    <property type="project" value="UniProtKB-UniRule"/>
</dbReference>
<dbReference type="GO" id="GO:0031429">
    <property type="term" value="C:box H/ACA snoRNP complex"/>
    <property type="evidence" value="ECO:0007669"/>
    <property type="project" value="UniProtKB-UniRule"/>
</dbReference>
<dbReference type="Pfam" id="PF01248">
    <property type="entry name" value="Ribosomal_L7Ae"/>
    <property type="match status" value="1"/>
</dbReference>
<feature type="compositionally biased region" description="Low complexity" evidence="7">
    <location>
        <begin position="8"/>
        <end position="34"/>
    </location>
</feature>
<dbReference type="AlphaFoldDB" id="A0A507CNN1"/>
<dbReference type="VEuPathDB" id="FungiDB:SeMB42_g03978"/>
<evidence type="ECO:0000256" key="4">
    <source>
        <dbReference type="ARBA" id="ARBA00023242"/>
    </source>
</evidence>
<dbReference type="SUPFAM" id="SSF55315">
    <property type="entry name" value="L30e-like"/>
    <property type="match status" value="1"/>
</dbReference>
<dbReference type="Gene3D" id="3.30.1330.30">
    <property type="match status" value="1"/>
</dbReference>
<dbReference type="PROSITE" id="PS01082">
    <property type="entry name" value="RIBOSOMAL_L7AE"/>
    <property type="match status" value="1"/>
</dbReference>
<evidence type="ECO:0000256" key="1">
    <source>
        <dbReference type="ARBA" id="ARBA00004604"/>
    </source>
</evidence>
<evidence type="ECO:0000313" key="9">
    <source>
        <dbReference type="EMBL" id="TPX40745.1"/>
    </source>
</evidence>
<accession>A0A507CNN1</accession>
<evidence type="ECO:0000256" key="5">
    <source>
        <dbReference type="ARBA" id="ARBA00023274"/>
    </source>
</evidence>
<dbReference type="STRING" id="286115.A0A507CNN1"/>
<evidence type="ECO:0000256" key="2">
    <source>
        <dbReference type="ARBA" id="ARBA00007337"/>
    </source>
</evidence>
<dbReference type="FunFam" id="3.30.1330.30:FF:000026">
    <property type="entry name" value="H/ACA ribonucleoprotein complex subunit 2"/>
    <property type="match status" value="1"/>
</dbReference>
<dbReference type="GO" id="GO:0042254">
    <property type="term" value="P:ribosome biogenesis"/>
    <property type="evidence" value="ECO:0007669"/>
    <property type="project" value="InterPro"/>
</dbReference>
<comment type="function">
    <text evidence="6">Common component of the spliceosome and rRNA processing machinery.</text>
</comment>
<feature type="region of interest" description="Disordered" evidence="7">
    <location>
        <begin position="1"/>
        <end position="59"/>
    </location>
</feature>
<dbReference type="InterPro" id="IPR050257">
    <property type="entry name" value="eL8/uL1-like"/>
</dbReference>
<sequence length="192" mass="20428">MAKKNRQADAAADDGPAMDGDAPGAAAAAASPDIAARKKTTDGPDGDAEDGKAGSQTSYETRLRALSPIAHPLAGKKLTKKVYRAVRKAAKVKSVRRGVKEVVKALRKGQKGVVVIAGDISPIDVITHIPILCEENNVPYCYVPSKEDLGYAGVTKRPTSCVMIQVKDDIKALYEEINGEVKDMNERLISTV</sequence>
<dbReference type="EMBL" id="QEAN01000152">
    <property type="protein sequence ID" value="TPX45490.1"/>
    <property type="molecule type" value="Genomic_DNA"/>
</dbReference>
<keyword evidence="5 6" id="KW-0687">Ribonucleoprotein</keyword>
<proteinExistence type="inferred from homology"/>
<dbReference type="InterPro" id="IPR018492">
    <property type="entry name" value="Ribosomal_eL8/Nhp2"/>
</dbReference>